<organism evidence="1 2">
    <name type="scientific">Liquidambar formosana</name>
    <name type="common">Formosan gum</name>
    <dbReference type="NCBI Taxonomy" id="63359"/>
    <lineage>
        <taxon>Eukaryota</taxon>
        <taxon>Viridiplantae</taxon>
        <taxon>Streptophyta</taxon>
        <taxon>Embryophyta</taxon>
        <taxon>Tracheophyta</taxon>
        <taxon>Spermatophyta</taxon>
        <taxon>Magnoliopsida</taxon>
        <taxon>eudicotyledons</taxon>
        <taxon>Gunneridae</taxon>
        <taxon>Pentapetalae</taxon>
        <taxon>Saxifragales</taxon>
        <taxon>Altingiaceae</taxon>
        <taxon>Liquidambar</taxon>
    </lineage>
</organism>
<evidence type="ECO:0000313" key="2">
    <source>
        <dbReference type="Proteomes" id="UP001415857"/>
    </source>
</evidence>
<gene>
    <name evidence="1" type="ORF">L1049_026978</name>
</gene>
<accession>A0AAP0NEQ5</accession>
<proteinExistence type="predicted"/>
<sequence length="106" mass="12488">MHKMKQMGVRPAYSVHGPHFGFLYFSWKCRIWLQCFNPQPECTKQHQVYLKFVISKMRRETMIFCCLKLATDVWSNFPVGSIRGELSCFLVLCLLHYLYQTVGAAF</sequence>
<protein>
    <submittedName>
        <fullName evidence="1">Uncharacterized protein</fullName>
    </submittedName>
</protein>
<dbReference type="AlphaFoldDB" id="A0AAP0NEQ5"/>
<comment type="caution">
    <text evidence="1">The sequence shown here is derived from an EMBL/GenBank/DDBJ whole genome shotgun (WGS) entry which is preliminary data.</text>
</comment>
<name>A0AAP0NEQ5_LIQFO</name>
<reference evidence="1 2" key="1">
    <citation type="journal article" date="2024" name="Plant J.">
        <title>Genome sequences and population genomics reveal climatic adaptation and genomic divergence between two closely related sweetgum species.</title>
        <authorList>
            <person name="Xu W.Q."/>
            <person name="Ren C.Q."/>
            <person name="Zhang X.Y."/>
            <person name="Comes H.P."/>
            <person name="Liu X.H."/>
            <person name="Li Y.G."/>
            <person name="Kettle C.J."/>
            <person name="Jalonen R."/>
            <person name="Gaisberger H."/>
            <person name="Ma Y.Z."/>
            <person name="Qiu Y.X."/>
        </authorList>
    </citation>
    <scope>NUCLEOTIDE SEQUENCE [LARGE SCALE GENOMIC DNA]</scope>
    <source>
        <strain evidence="1">Hangzhou</strain>
    </source>
</reference>
<dbReference type="EMBL" id="JBBPBK010000014">
    <property type="protein sequence ID" value="KAK9271388.1"/>
    <property type="molecule type" value="Genomic_DNA"/>
</dbReference>
<dbReference type="Proteomes" id="UP001415857">
    <property type="component" value="Unassembled WGS sequence"/>
</dbReference>
<keyword evidence="2" id="KW-1185">Reference proteome</keyword>
<evidence type="ECO:0000313" key="1">
    <source>
        <dbReference type="EMBL" id="KAK9271388.1"/>
    </source>
</evidence>